<evidence type="ECO:0000313" key="1">
    <source>
        <dbReference type="EMBL" id="MEF2964289.1"/>
    </source>
</evidence>
<name>A0ABU7VN17_9BACL</name>
<accession>A0ABU7VN17</accession>
<proteinExistence type="predicted"/>
<evidence type="ECO:0000313" key="2">
    <source>
        <dbReference type="Proteomes" id="UP001306950"/>
    </source>
</evidence>
<keyword evidence="2" id="KW-1185">Reference proteome</keyword>
<dbReference type="SUPFAM" id="SSF53639">
    <property type="entry name" value="AraD/HMP-PK domain-like"/>
    <property type="match status" value="1"/>
</dbReference>
<organism evidence="1 2">
    <name type="scientific">Paenibacillus haidiansis</name>
    <dbReference type="NCBI Taxonomy" id="1574488"/>
    <lineage>
        <taxon>Bacteria</taxon>
        <taxon>Bacillati</taxon>
        <taxon>Bacillota</taxon>
        <taxon>Bacilli</taxon>
        <taxon>Bacillales</taxon>
        <taxon>Paenibacillaceae</taxon>
        <taxon>Paenibacillus</taxon>
    </lineage>
</organism>
<protein>
    <submittedName>
        <fullName evidence="1">Uncharacterized protein</fullName>
    </submittedName>
</protein>
<dbReference type="EMBL" id="JAZHPZ010000001">
    <property type="protein sequence ID" value="MEF2964289.1"/>
    <property type="molecule type" value="Genomic_DNA"/>
</dbReference>
<dbReference type="Proteomes" id="UP001306950">
    <property type="component" value="Unassembled WGS sequence"/>
</dbReference>
<reference evidence="1 2" key="1">
    <citation type="submission" date="2024-02" db="EMBL/GenBank/DDBJ databases">
        <title>A nitrogen-fixing paenibacillus bacterium.</title>
        <authorList>
            <person name="Zhang W.L."/>
            <person name="Chen S.F."/>
        </authorList>
    </citation>
    <scope>NUCLEOTIDE SEQUENCE [LARGE SCALE GENOMIC DNA]</scope>
    <source>
        <strain evidence="1 2">M1</strain>
    </source>
</reference>
<comment type="caution">
    <text evidence="1">The sequence shown here is derived from an EMBL/GenBank/DDBJ whole genome shotgun (WGS) entry which is preliminary data.</text>
</comment>
<dbReference type="RefSeq" id="WP_331845225.1">
    <property type="nucleotide sequence ID" value="NZ_JAZHPZ010000001.1"/>
</dbReference>
<dbReference type="InterPro" id="IPR036409">
    <property type="entry name" value="Aldolase_II/adducin_N_sf"/>
</dbReference>
<sequence length="41" mass="4740">MARNRGIYVCGGNVHEAKRRLEGFEFAFEVLYRSLLLPPKT</sequence>
<gene>
    <name evidence="1" type="ORF">V3851_00480</name>
</gene>